<dbReference type="GO" id="GO:0050135">
    <property type="term" value="F:NADP+ nucleosidase activity"/>
    <property type="evidence" value="ECO:0007669"/>
    <property type="project" value="InterPro"/>
</dbReference>
<comment type="caution">
    <text evidence="2">The sequence shown here is derived from an EMBL/GenBank/DDBJ whole genome shotgun (WGS) entry which is preliminary data.</text>
</comment>
<keyword evidence="3" id="KW-1185">Reference proteome</keyword>
<protein>
    <recommendedName>
        <fullName evidence="1">CD-NTase-associated protein 12/Pycsar effector protein TIR domain-containing protein</fullName>
    </recommendedName>
</protein>
<sequence>MYSQLINEIKEIRPELYSDLPELKIPTSIGNGSAGPIYEQHDITGLAKNLDYILEVFANSRIGENHAEIERKNFIFISHGLSKEWFKVQSHLEKDLGYQTIELAQQPNHGRTILHKLAEEAQRCQIAIIIMTGDDKFENSEIRARENVLHEIGFFQGKLGLEKVVLLHEEGVSIPSNIHGLVYIAFPKDTVEATFGALNRELKVLMI</sequence>
<evidence type="ECO:0000259" key="1">
    <source>
        <dbReference type="Pfam" id="PF10137"/>
    </source>
</evidence>
<evidence type="ECO:0000313" key="2">
    <source>
        <dbReference type="EMBL" id="GGH01537.1"/>
    </source>
</evidence>
<accession>A0A917MF69</accession>
<gene>
    <name evidence="2" type="ORF">GCM10007415_42080</name>
</gene>
<name>A0A917MF69_9SPHI</name>
<dbReference type="AlphaFoldDB" id="A0A917MF69"/>
<organism evidence="2 3">
    <name type="scientific">Parapedobacter pyrenivorans</name>
    <dbReference type="NCBI Taxonomy" id="1305674"/>
    <lineage>
        <taxon>Bacteria</taxon>
        <taxon>Pseudomonadati</taxon>
        <taxon>Bacteroidota</taxon>
        <taxon>Sphingobacteriia</taxon>
        <taxon>Sphingobacteriales</taxon>
        <taxon>Sphingobacteriaceae</taxon>
        <taxon>Parapedobacter</taxon>
    </lineage>
</organism>
<reference evidence="2" key="1">
    <citation type="journal article" date="2014" name="Int. J. Syst. Evol. Microbiol.">
        <title>Complete genome sequence of Corynebacterium casei LMG S-19264T (=DSM 44701T), isolated from a smear-ripened cheese.</title>
        <authorList>
            <consortium name="US DOE Joint Genome Institute (JGI-PGF)"/>
            <person name="Walter F."/>
            <person name="Albersmeier A."/>
            <person name="Kalinowski J."/>
            <person name="Ruckert C."/>
        </authorList>
    </citation>
    <scope>NUCLEOTIDE SEQUENCE</scope>
    <source>
        <strain evidence="2">CGMCC 1.12195</strain>
    </source>
</reference>
<dbReference type="Proteomes" id="UP000660862">
    <property type="component" value="Unassembled WGS sequence"/>
</dbReference>
<reference evidence="2" key="2">
    <citation type="submission" date="2020-09" db="EMBL/GenBank/DDBJ databases">
        <authorList>
            <person name="Sun Q."/>
            <person name="Zhou Y."/>
        </authorList>
    </citation>
    <scope>NUCLEOTIDE SEQUENCE</scope>
    <source>
        <strain evidence="2">CGMCC 1.12195</strain>
    </source>
</reference>
<dbReference type="InterPro" id="IPR019302">
    <property type="entry name" value="CAP12/PCTIR_TIR_dom"/>
</dbReference>
<evidence type="ECO:0000313" key="3">
    <source>
        <dbReference type="Proteomes" id="UP000660862"/>
    </source>
</evidence>
<dbReference type="EMBL" id="BMER01000006">
    <property type="protein sequence ID" value="GGH01537.1"/>
    <property type="molecule type" value="Genomic_DNA"/>
</dbReference>
<feature type="domain" description="CD-NTase-associated protein 12/Pycsar effector protein TIR" evidence="1">
    <location>
        <begin position="75"/>
        <end position="186"/>
    </location>
</feature>
<dbReference type="Pfam" id="PF10137">
    <property type="entry name" value="CAP12-PCTIR_TIR"/>
    <property type="match status" value="1"/>
</dbReference>
<proteinExistence type="predicted"/>